<gene>
    <name evidence="1" type="ORF">E5329_29115</name>
</gene>
<name>A0AC61RLI8_9FIRM</name>
<dbReference type="EMBL" id="SRYA01000215">
    <property type="protein sequence ID" value="TGY84850.1"/>
    <property type="molecule type" value="Genomic_DNA"/>
</dbReference>
<proteinExistence type="predicted"/>
<dbReference type="Proteomes" id="UP000304953">
    <property type="component" value="Unassembled WGS sequence"/>
</dbReference>
<protein>
    <submittedName>
        <fullName evidence="1">IS630 family transposase</fullName>
    </submittedName>
</protein>
<accession>A0AC61RLI8</accession>
<keyword evidence="2" id="KW-1185">Reference proteome</keyword>
<organism evidence="1 2">
    <name type="scientific">Petralouisia muris</name>
    <dbReference type="NCBI Taxonomy" id="3032872"/>
    <lineage>
        <taxon>Bacteria</taxon>
        <taxon>Bacillati</taxon>
        <taxon>Bacillota</taxon>
        <taxon>Clostridia</taxon>
        <taxon>Lachnospirales</taxon>
        <taxon>Lachnospiraceae</taxon>
        <taxon>Petralouisia</taxon>
    </lineage>
</organism>
<sequence>MPQAVGMTCQRPTRKAYFQDNVKLNVFMHETYPAIVNKAKTEDAVIFWGDETGINNQAYHVSGFAPKGQTPVVPSYSKVEKINMISAISNQGRCHFLCYEENMTQQRFIDFMERLVKDTDRKVLFIVDNLKVHHGKMVEGWLSEHKDEIELFFTSPYSPEINPDEYLNHSLKQNIHSGIIPHTREQIRNKTEDFMHGLQKCEDKVSCYFRH</sequence>
<reference evidence="1" key="1">
    <citation type="submission" date="2019-04" db="EMBL/GenBank/DDBJ databases">
        <title>Microbes associate with the intestines of laboratory mice.</title>
        <authorList>
            <person name="Navarre W."/>
            <person name="Wong E."/>
            <person name="Huang K."/>
            <person name="Tropini C."/>
            <person name="Ng K."/>
            <person name="Yu B."/>
        </authorList>
    </citation>
    <scope>NUCLEOTIDE SEQUENCE</scope>
    <source>
        <strain evidence="1">NM01_1-7b</strain>
    </source>
</reference>
<comment type="caution">
    <text evidence="1">The sequence shown here is derived from an EMBL/GenBank/DDBJ whole genome shotgun (WGS) entry which is preliminary data.</text>
</comment>
<evidence type="ECO:0000313" key="2">
    <source>
        <dbReference type="Proteomes" id="UP000304953"/>
    </source>
</evidence>
<evidence type="ECO:0000313" key="1">
    <source>
        <dbReference type="EMBL" id="TGY84850.1"/>
    </source>
</evidence>